<protein>
    <recommendedName>
        <fullName evidence="3">Glycosaminoglycan attachment protein</fullName>
    </recommendedName>
</protein>
<keyword evidence="2" id="KW-1185">Reference proteome</keyword>
<reference evidence="2" key="1">
    <citation type="journal article" date="2016" name="Genome Announc.">
        <title>Revised genome sequence of the purple photosynthetic bacterium Blastochloris viridis.</title>
        <authorList>
            <person name="Liu L.N."/>
            <person name="Faulkner M."/>
            <person name="Liu X."/>
            <person name="Huang F."/>
            <person name="Darby A.C."/>
            <person name="Hall N."/>
        </authorList>
    </citation>
    <scope>NUCLEOTIDE SEQUENCE [LARGE SCALE GENOMIC DNA]</scope>
    <source>
        <strain evidence="2">ATCC 19567 / DSM 133 / F</strain>
    </source>
</reference>
<dbReference type="RefSeq" id="WP_055036829.1">
    <property type="nucleotide sequence ID" value="NZ_AP014854.2"/>
</dbReference>
<proteinExistence type="predicted"/>
<dbReference type="EMBL" id="LN907867">
    <property type="protein sequence ID" value="CUU41631.1"/>
    <property type="molecule type" value="Genomic_DNA"/>
</dbReference>
<dbReference type="OrthoDB" id="981968at2"/>
<dbReference type="AlphaFoldDB" id="A0A0P0IYK5"/>
<evidence type="ECO:0000313" key="2">
    <source>
        <dbReference type="Proteomes" id="UP000065734"/>
    </source>
</evidence>
<dbReference type="KEGG" id="bvr:BVIR_1181"/>
<dbReference type="STRING" id="1079.BVIR_1181"/>
<evidence type="ECO:0000313" key="1">
    <source>
        <dbReference type="EMBL" id="CUU41631.1"/>
    </source>
</evidence>
<sequence>MRPIPKVRFDALAGYARQPLSLFMAQEMAWFEHGNERVLGTLIRDNEDGDYGGIIMALDRKGRFRCVQVSPFIKSRRHAEVAMRREMESVAHQDAAEYYQGDEKGEPLDFFTPVVARERLHPNFAKVAEQEGFSSARGIIKPMMHWYEDPDGNFVEQFQTTGFDARIWELYLFAAFTEMGYQIDRAEAIPDFTCKSIGIEFCVEATTVNASREGPLSTVPQLDTDEGRIAFMREFMPLKYGSALHTKFKKKYWEKPNVKGKPLVFAIADFQGGASMIMTRSALHTYLYGYDYDWHKDEAGCLHIIPRKIEKHSWSTKEITSGFFNQPGAENISAVVFNNSGTISKFLRMGMLAGFGSPRVVLTRIGTAVDHDPNAAEPIAFKHNVNSPNYSETWVEGFDVFHNPNALHPLEEWMLPGASHHWLLPDKQMRSLTPDWHPLGSMTYISVNESAPVEAN</sequence>
<gene>
    <name evidence="1" type="ORF">BVIRIDIS_06240</name>
</gene>
<organism evidence="1 2">
    <name type="scientific">Blastochloris viridis</name>
    <name type="common">Rhodopseudomonas viridis</name>
    <dbReference type="NCBI Taxonomy" id="1079"/>
    <lineage>
        <taxon>Bacteria</taxon>
        <taxon>Pseudomonadati</taxon>
        <taxon>Pseudomonadota</taxon>
        <taxon>Alphaproteobacteria</taxon>
        <taxon>Hyphomicrobiales</taxon>
        <taxon>Blastochloridaceae</taxon>
        <taxon>Blastochloris</taxon>
    </lineage>
</organism>
<name>A0A0P0IYK5_BLAVI</name>
<accession>A0A0P0IYK5</accession>
<dbReference type="PATRIC" id="fig|1079.6.peg.1227"/>
<evidence type="ECO:0008006" key="3">
    <source>
        <dbReference type="Google" id="ProtNLM"/>
    </source>
</evidence>
<dbReference type="Proteomes" id="UP000065734">
    <property type="component" value="Chromosome I"/>
</dbReference>